<keyword evidence="5" id="KW-0029">Amino-acid transport</keyword>
<organism evidence="10 11">
    <name type="scientific">Kiloniella antarctica</name>
    <dbReference type="NCBI Taxonomy" id="1550907"/>
    <lineage>
        <taxon>Bacteria</taxon>
        <taxon>Pseudomonadati</taxon>
        <taxon>Pseudomonadota</taxon>
        <taxon>Alphaproteobacteria</taxon>
        <taxon>Rhodospirillales</taxon>
        <taxon>Kiloniellaceae</taxon>
        <taxon>Kiloniella</taxon>
    </lineage>
</organism>
<evidence type="ECO:0000256" key="9">
    <source>
        <dbReference type="SAM" id="Phobius"/>
    </source>
</evidence>
<feature type="transmembrane region" description="Helical" evidence="9">
    <location>
        <begin position="226"/>
        <end position="250"/>
    </location>
</feature>
<dbReference type="Proteomes" id="UP001597294">
    <property type="component" value="Unassembled WGS sequence"/>
</dbReference>
<evidence type="ECO:0000256" key="7">
    <source>
        <dbReference type="ARBA" id="ARBA00023136"/>
    </source>
</evidence>
<evidence type="ECO:0000256" key="4">
    <source>
        <dbReference type="ARBA" id="ARBA00022692"/>
    </source>
</evidence>
<dbReference type="Pfam" id="PF02653">
    <property type="entry name" value="BPD_transp_2"/>
    <property type="match status" value="1"/>
</dbReference>
<gene>
    <name evidence="10" type="ORF">ACFSKO_06360</name>
</gene>
<reference evidence="11" key="1">
    <citation type="journal article" date="2019" name="Int. J. Syst. Evol. Microbiol.">
        <title>The Global Catalogue of Microorganisms (GCM) 10K type strain sequencing project: providing services to taxonomists for standard genome sequencing and annotation.</title>
        <authorList>
            <consortium name="The Broad Institute Genomics Platform"/>
            <consortium name="The Broad Institute Genome Sequencing Center for Infectious Disease"/>
            <person name="Wu L."/>
            <person name="Ma J."/>
        </authorList>
    </citation>
    <scope>NUCLEOTIDE SEQUENCE [LARGE SCALE GENOMIC DNA]</scope>
    <source>
        <strain evidence="11">CGMCC 4.7192</strain>
    </source>
</reference>
<evidence type="ECO:0000313" key="11">
    <source>
        <dbReference type="Proteomes" id="UP001597294"/>
    </source>
</evidence>
<feature type="transmembrane region" description="Helical" evidence="9">
    <location>
        <begin position="141"/>
        <end position="161"/>
    </location>
</feature>
<dbReference type="PANTHER" id="PTHR11795">
    <property type="entry name" value="BRANCHED-CHAIN AMINO ACID TRANSPORT SYSTEM PERMEASE PROTEIN LIVH"/>
    <property type="match status" value="1"/>
</dbReference>
<dbReference type="PANTHER" id="PTHR11795:SF451">
    <property type="entry name" value="ABC TRANSPORTER PERMEASE PROTEIN"/>
    <property type="match status" value="1"/>
</dbReference>
<keyword evidence="11" id="KW-1185">Reference proteome</keyword>
<keyword evidence="4 9" id="KW-0812">Transmembrane</keyword>
<evidence type="ECO:0000313" key="10">
    <source>
        <dbReference type="EMBL" id="MFD2205222.1"/>
    </source>
</evidence>
<dbReference type="InterPro" id="IPR001851">
    <property type="entry name" value="ABC_transp_permease"/>
</dbReference>
<evidence type="ECO:0000256" key="6">
    <source>
        <dbReference type="ARBA" id="ARBA00022989"/>
    </source>
</evidence>
<feature type="transmembrane region" description="Helical" evidence="9">
    <location>
        <begin position="190"/>
        <end position="214"/>
    </location>
</feature>
<evidence type="ECO:0000256" key="1">
    <source>
        <dbReference type="ARBA" id="ARBA00004651"/>
    </source>
</evidence>
<feature type="transmembrane region" description="Helical" evidence="9">
    <location>
        <begin position="6"/>
        <end position="30"/>
    </location>
</feature>
<proteinExistence type="inferred from homology"/>
<keyword evidence="6 9" id="KW-1133">Transmembrane helix</keyword>
<feature type="transmembrane region" description="Helical" evidence="9">
    <location>
        <begin position="93"/>
        <end position="116"/>
    </location>
</feature>
<evidence type="ECO:0000256" key="8">
    <source>
        <dbReference type="ARBA" id="ARBA00037998"/>
    </source>
</evidence>
<evidence type="ECO:0000256" key="5">
    <source>
        <dbReference type="ARBA" id="ARBA00022970"/>
    </source>
</evidence>
<dbReference type="EMBL" id="JBHUII010000003">
    <property type="protein sequence ID" value="MFD2205222.1"/>
    <property type="molecule type" value="Genomic_DNA"/>
</dbReference>
<name>A0ABW5BGM0_9PROT</name>
<evidence type="ECO:0000256" key="2">
    <source>
        <dbReference type="ARBA" id="ARBA00022448"/>
    </source>
</evidence>
<feature type="transmembrane region" description="Helical" evidence="9">
    <location>
        <begin position="37"/>
        <end position="57"/>
    </location>
</feature>
<feature type="transmembrane region" description="Helical" evidence="9">
    <location>
        <begin position="262"/>
        <end position="283"/>
    </location>
</feature>
<dbReference type="RefSeq" id="WP_380249621.1">
    <property type="nucleotide sequence ID" value="NZ_JBHUII010000003.1"/>
</dbReference>
<dbReference type="CDD" id="cd06582">
    <property type="entry name" value="TM_PBP1_LivH_like"/>
    <property type="match status" value="1"/>
</dbReference>
<keyword evidence="3" id="KW-1003">Cell membrane</keyword>
<comment type="similarity">
    <text evidence="8">Belongs to the binding-protein-dependent transport system permease family. LivHM subfamily.</text>
</comment>
<keyword evidence="7 9" id="KW-0472">Membrane</keyword>
<comment type="caution">
    <text evidence="10">The sequence shown here is derived from an EMBL/GenBank/DDBJ whole genome shotgun (WGS) entry which is preliminary data.</text>
</comment>
<sequence>MNWDLLFQLLINGIIVGMLYGVVAMCFVLIYKSTQVVNFAQGEFLVLGAWVCWFFVMKWQLPFVVAFLFSMAFMTVFGILVQMVILRPLIGEPIISVIMVTIGLSIFMQALMNWVFGNSAESFPSVFGEETVMIGGLQVEMAYLMSLVLSLLVMGLFYYFFKFSKYGLAMRATAFNQQVAQSLGISVKQVFAMAWAISALVSCIAGVVLGLVNAVSNSLAIIGIKVFPAVIVGGLDSIIGAVIGGVIIGVLENMAEFFDGQFLHIGNLYTVAPFYVLILILMIRPYGLFGTKDIERI</sequence>
<evidence type="ECO:0000256" key="3">
    <source>
        <dbReference type="ARBA" id="ARBA00022475"/>
    </source>
</evidence>
<comment type="subcellular location">
    <subcellularLocation>
        <location evidence="1">Cell membrane</location>
        <topology evidence="1">Multi-pass membrane protein</topology>
    </subcellularLocation>
</comment>
<dbReference type="InterPro" id="IPR052157">
    <property type="entry name" value="BCAA_transport_permease"/>
</dbReference>
<keyword evidence="2" id="KW-0813">Transport</keyword>
<feature type="transmembrane region" description="Helical" evidence="9">
    <location>
        <begin position="63"/>
        <end position="86"/>
    </location>
</feature>
<protein>
    <submittedName>
        <fullName evidence="10">Branched-chain amino acid ABC transporter permease</fullName>
    </submittedName>
</protein>
<accession>A0ABW5BGM0</accession>